<evidence type="ECO:0000313" key="3">
    <source>
        <dbReference type="EMBL" id="PHJ16571.1"/>
    </source>
</evidence>
<protein>
    <submittedName>
        <fullName evidence="3">Unchacterized apicomplexan-specific serine rich low complexity protein</fullName>
    </submittedName>
</protein>
<feature type="compositionally biased region" description="Low complexity" evidence="2">
    <location>
        <begin position="136"/>
        <end position="189"/>
    </location>
</feature>
<name>A0A2C6JGC5_9APIC</name>
<dbReference type="GeneID" id="94432936"/>
<gene>
    <name evidence="3" type="ORF">CSUI_009612</name>
</gene>
<evidence type="ECO:0000313" key="4">
    <source>
        <dbReference type="Proteomes" id="UP000221165"/>
    </source>
</evidence>
<feature type="region of interest" description="Disordered" evidence="2">
    <location>
        <begin position="13"/>
        <end position="262"/>
    </location>
</feature>
<accession>A0A2C6JGC5</accession>
<dbReference type="EMBL" id="MIGC01005805">
    <property type="protein sequence ID" value="PHJ16571.1"/>
    <property type="molecule type" value="Genomic_DNA"/>
</dbReference>
<evidence type="ECO:0000256" key="1">
    <source>
        <dbReference type="SAM" id="Coils"/>
    </source>
</evidence>
<sequence length="424" mass="46433">MFPFLIFLSLPEVPNMEPSPSGGTRLAPVSLLPGTPQRGAEGSGSLQLLSAASASTMSVSDAPHLGENAPFRRRIDSDDDSPIKPKPAMKSKLLSDSEDEVPVRPSRLTPQLATPDSSQGKFSNGKSPTPARQRAKSAALAGSAARGVHSSEGSSDSGSSSGSSSSDRSSSVSSSGSDSSDSSEGSSSESQDERENERLVKKPRKDDKKPMPKRKQPSPVKAKPPPRTTVSREAAASRSKSRDGSDDEGDGADISMGTFDPRNRNTRAKLVAQLLCRWWYVMPEWPPPDFNYEAELRKRRLKLVTLEEYEDLDDVDEQGFTKVYQISAFPGVFRDPNGNAIDLRPAEGRPCYSNLTKKTEYELLQLVEVAIKNQMEKLKESVYDERATHKKLQAELVEVSKELQRHRLREEMLKSKKGTAVKAQ</sequence>
<feature type="compositionally biased region" description="Polar residues" evidence="2">
    <location>
        <begin position="108"/>
        <end position="127"/>
    </location>
</feature>
<reference evidence="3 4" key="1">
    <citation type="journal article" date="2017" name="Int. J. Parasitol.">
        <title>The genome of the protozoan parasite Cystoisospora suis and a reverse vaccinology approach to identify vaccine candidates.</title>
        <authorList>
            <person name="Palmieri N."/>
            <person name="Shrestha A."/>
            <person name="Ruttkowski B."/>
            <person name="Beck T."/>
            <person name="Vogl C."/>
            <person name="Tomley F."/>
            <person name="Blake D.P."/>
            <person name="Joachim A."/>
        </authorList>
    </citation>
    <scope>NUCLEOTIDE SEQUENCE [LARGE SCALE GENOMIC DNA]</scope>
    <source>
        <strain evidence="3 4">Wien I</strain>
    </source>
</reference>
<comment type="caution">
    <text evidence="3">The sequence shown here is derived from an EMBL/GenBank/DDBJ whole genome shotgun (WGS) entry which is preliminary data.</text>
</comment>
<evidence type="ECO:0000256" key="2">
    <source>
        <dbReference type="SAM" id="MobiDB-lite"/>
    </source>
</evidence>
<organism evidence="3 4">
    <name type="scientific">Cystoisospora suis</name>
    <dbReference type="NCBI Taxonomy" id="483139"/>
    <lineage>
        <taxon>Eukaryota</taxon>
        <taxon>Sar</taxon>
        <taxon>Alveolata</taxon>
        <taxon>Apicomplexa</taxon>
        <taxon>Conoidasida</taxon>
        <taxon>Coccidia</taxon>
        <taxon>Eucoccidiorida</taxon>
        <taxon>Eimeriorina</taxon>
        <taxon>Sarcocystidae</taxon>
        <taxon>Cystoisospora</taxon>
    </lineage>
</organism>
<keyword evidence="1" id="KW-0175">Coiled coil</keyword>
<proteinExistence type="predicted"/>
<dbReference type="RefSeq" id="XP_067918298.1">
    <property type="nucleotide sequence ID" value="XM_068069725.1"/>
</dbReference>
<keyword evidence="4" id="KW-1185">Reference proteome</keyword>
<dbReference type="VEuPathDB" id="ToxoDB:CSUI_009612"/>
<feature type="compositionally biased region" description="Basic and acidic residues" evidence="2">
    <location>
        <begin position="191"/>
        <end position="210"/>
    </location>
</feature>
<dbReference type="OrthoDB" id="74703at2759"/>
<dbReference type="Proteomes" id="UP000221165">
    <property type="component" value="Unassembled WGS sequence"/>
</dbReference>
<feature type="coiled-coil region" evidence="1">
    <location>
        <begin position="375"/>
        <end position="409"/>
    </location>
</feature>
<dbReference type="AlphaFoldDB" id="A0A2C6JGC5"/>
<feature type="compositionally biased region" description="Low complexity" evidence="2">
    <location>
        <begin position="39"/>
        <end position="62"/>
    </location>
</feature>